<dbReference type="Gene3D" id="3.40.50.300">
    <property type="entry name" value="P-loop containing nucleotide triphosphate hydrolases"/>
    <property type="match status" value="1"/>
</dbReference>
<evidence type="ECO:0000313" key="6">
    <source>
        <dbReference type="EMBL" id="PWJ32091.1"/>
    </source>
</evidence>
<dbReference type="OrthoDB" id="9799337at2"/>
<dbReference type="InterPro" id="IPR003593">
    <property type="entry name" value="AAA+_ATPase"/>
</dbReference>
<gene>
    <name evidence="6" type="ORF">A8806_101379</name>
</gene>
<keyword evidence="2" id="KW-0813">Transport</keyword>
<dbReference type="PANTHER" id="PTHR42711:SF5">
    <property type="entry name" value="ABC TRANSPORTER ATP-BINDING PROTEIN NATA"/>
    <property type="match status" value="1"/>
</dbReference>
<feature type="domain" description="ABC transporter" evidence="5">
    <location>
        <begin position="2"/>
        <end position="226"/>
    </location>
</feature>
<dbReference type="EMBL" id="QGDL01000001">
    <property type="protein sequence ID" value="PWJ32091.1"/>
    <property type="molecule type" value="Genomic_DNA"/>
</dbReference>
<dbReference type="GO" id="GO:0016887">
    <property type="term" value="F:ATP hydrolysis activity"/>
    <property type="evidence" value="ECO:0007669"/>
    <property type="project" value="InterPro"/>
</dbReference>
<dbReference type="SMART" id="SM00382">
    <property type="entry name" value="AAA"/>
    <property type="match status" value="1"/>
</dbReference>
<dbReference type="GO" id="GO:0005524">
    <property type="term" value="F:ATP binding"/>
    <property type="evidence" value="ECO:0007669"/>
    <property type="project" value="UniProtKB-KW"/>
</dbReference>
<name>A0A2Y9B939_9FIRM</name>
<dbReference type="PANTHER" id="PTHR42711">
    <property type="entry name" value="ABC TRANSPORTER ATP-BINDING PROTEIN"/>
    <property type="match status" value="1"/>
</dbReference>
<dbReference type="RefSeq" id="WP_109729457.1">
    <property type="nucleotide sequence ID" value="NZ_BAAACK010000007.1"/>
</dbReference>
<organism evidence="6 7">
    <name type="scientific">Faecalicatena orotica</name>
    <dbReference type="NCBI Taxonomy" id="1544"/>
    <lineage>
        <taxon>Bacteria</taxon>
        <taxon>Bacillati</taxon>
        <taxon>Bacillota</taxon>
        <taxon>Clostridia</taxon>
        <taxon>Lachnospirales</taxon>
        <taxon>Lachnospiraceae</taxon>
        <taxon>Faecalicatena</taxon>
    </lineage>
</organism>
<dbReference type="Proteomes" id="UP000245845">
    <property type="component" value="Unassembled WGS sequence"/>
</dbReference>
<reference evidence="6 7" key="1">
    <citation type="submission" date="2018-05" db="EMBL/GenBank/DDBJ databases">
        <title>The Hungate 1000. A catalogue of reference genomes from the rumen microbiome.</title>
        <authorList>
            <person name="Kelly W."/>
        </authorList>
    </citation>
    <scope>NUCLEOTIDE SEQUENCE [LARGE SCALE GENOMIC DNA]</scope>
    <source>
        <strain evidence="6 7">NLAE-zl-C242</strain>
    </source>
</reference>
<dbReference type="Pfam" id="PF00005">
    <property type="entry name" value="ABC_tran"/>
    <property type="match status" value="1"/>
</dbReference>
<dbReference type="PROSITE" id="PS50893">
    <property type="entry name" value="ABC_TRANSPORTER_2"/>
    <property type="match status" value="1"/>
</dbReference>
<dbReference type="InterPro" id="IPR003439">
    <property type="entry name" value="ABC_transporter-like_ATP-bd"/>
</dbReference>
<sequence length="235" mass="26320">MIHIKNISKSFDNKAVLNNVSFSIGDNAITSLIGPNGIGKTTLLNILCGVLSPDQGIIECETPYFTREIFTVLSGNQHLYAKNTVKENIYFLSTLRGLSKGEIKSNIEKYHTYFPLYDSIQGSLFEELSFGQKQLTTIFAALVANSQYLFLDEPTEGLDLAHKKQLASVLSLIKQFKTILLTSHDLDFVSSLSDELVFINNAKIVNISKSLSKEQFLKVYETIYGEEQGNENYLL</sequence>
<evidence type="ECO:0000259" key="5">
    <source>
        <dbReference type="PROSITE" id="PS50893"/>
    </source>
</evidence>
<comment type="similarity">
    <text evidence="1">Belongs to the ABC transporter superfamily.</text>
</comment>
<evidence type="ECO:0000256" key="4">
    <source>
        <dbReference type="ARBA" id="ARBA00022840"/>
    </source>
</evidence>
<dbReference type="InterPro" id="IPR027417">
    <property type="entry name" value="P-loop_NTPase"/>
</dbReference>
<evidence type="ECO:0000256" key="2">
    <source>
        <dbReference type="ARBA" id="ARBA00022448"/>
    </source>
</evidence>
<keyword evidence="3" id="KW-0547">Nucleotide-binding</keyword>
<proteinExistence type="inferred from homology"/>
<dbReference type="CDD" id="cd03230">
    <property type="entry name" value="ABC_DR_subfamily_A"/>
    <property type="match status" value="1"/>
</dbReference>
<keyword evidence="4 6" id="KW-0067">ATP-binding</keyword>
<accession>A0A2Y9B939</accession>
<dbReference type="InterPro" id="IPR050763">
    <property type="entry name" value="ABC_transporter_ATP-binding"/>
</dbReference>
<keyword evidence="7" id="KW-1185">Reference proteome</keyword>
<protein>
    <submittedName>
        <fullName evidence="6">ABC-2 type transport system ATP-binding protein/iron complex transport system ATP-binding protein</fullName>
    </submittedName>
</protein>
<evidence type="ECO:0000313" key="7">
    <source>
        <dbReference type="Proteomes" id="UP000245845"/>
    </source>
</evidence>
<evidence type="ECO:0000256" key="3">
    <source>
        <dbReference type="ARBA" id="ARBA00022741"/>
    </source>
</evidence>
<comment type="caution">
    <text evidence="6">The sequence shown here is derived from an EMBL/GenBank/DDBJ whole genome shotgun (WGS) entry which is preliminary data.</text>
</comment>
<dbReference type="AlphaFoldDB" id="A0A2Y9B939"/>
<dbReference type="SUPFAM" id="SSF52540">
    <property type="entry name" value="P-loop containing nucleoside triphosphate hydrolases"/>
    <property type="match status" value="1"/>
</dbReference>
<evidence type="ECO:0000256" key="1">
    <source>
        <dbReference type="ARBA" id="ARBA00005417"/>
    </source>
</evidence>